<name>A0A9Q3PDU5_9BASI</name>
<protein>
    <recommendedName>
        <fullName evidence="3">Reverse transcriptase Ty1/copia-type domain-containing protein</fullName>
    </recommendedName>
</protein>
<dbReference type="CDD" id="cd09272">
    <property type="entry name" value="RNase_HI_RT_Ty1"/>
    <property type="match status" value="1"/>
</dbReference>
<evidence type="ECO:0008006" key="3">
    <source>
        <dbReference type="Google" id="ProtNLM"/>
    </source>
</evidence>
<evidence type="ECO:0000313" key="1">
    <source>
        <dbReference type="EMBL" id="MBW0557062.1"/>
    </source>
</evidence>
<organism evidence="1 2">
    <name type="scientific">Austropuccinia psidii MF-1</name>
    <dbReference type="NCBI Taxonomy" id="1389203"/>
    <lineage>
        <taxon>Eukaryota</taxon>
        <taxon>Fungi</taxon>
        <taxon>Dikarya</taxon>
        <taxon>Basidiomycota</taxon>
        <taxon>Pucciniomycotina</taxon>
        <taxon>Pucciniomycetes</taxon>
        <taxon>Pucciniales</taxon>
        <taxon>Sphaerophragmiaceae</taxon>
        <taxon>Austropuccinia</taxon>
    </lineage>
</organism>
<dbReference type="PANTHER" id="PTHR11439">
    <property type="entry name" value="GAG-POL-RELATED RETROTRANSPOSON"/>
    <property type="match status" value="1"/>
</dbReference>
<dbReference type="PANTHER" id="PTHR11439:SF467">
    <property type="entry name" value="INTEGRASE CATALYTIC DOMAIN-CONTAINING PROTEIN"/>
    <property type="match status" value="1"/>
</dbReference>
<gene>
    <name evidence="1" type="ORF">O181_096777</name>
</gene>
<dbReference type="AlphaFoldDB" id="A0A9Q3PDU5"/>
<dbReference type="InterPro" id="IPR043502">
    <property type="entry name" value="DNA/RNA_pol_sf"/>
</dbReference>
<sequence length="263" mass="29221">MSDCKPVATPMVANSKISAASDTDHQQFLSLNKNYRQAIGRISYLQVATRPDLAFVTSQLSQFLEKPGYTHWVTFKHLLRYLAGTKNLALCLGGDNFSLCTYSDADYANCIDTRLSVSGYLTMVGSTCITWKSKKQSTVSTSSCEAEYKAQYEGCKDLLWSARLLEDLKIPVPRPLQLFGDNQGAISLAKNPQVNERSKHFDVIFHWIQEKTDDGTLKVNYIATQEMLADGLTKALARPSHLKFLRNVGLQEVMSEGGSESSS</sequence>
<keyword evidence="2" id="KW-1185">Reference proteome</keyword>
<dbReference type="SUPFAM" id="SSF56672">
    <property type="entry name" value="DNA/RNA polymerases"/>
    <property type="match status" value="1"/>
</dbReference>
<accession>A0A9Q3PDU5</accession>
<dbReference type="Proteomes" id="UP000765509">
    <property type="component" value="Unassembled WGS sequence"/>
</dbReference>
<dbReference type="OrthoDB" id="5423336at2759"/>
<comment type="caution">
    <text evidence="1">The sequence shown here is derived from an EMBL/GenBank/DDBJ whole genome shotgun (WGS) entry which is preliminary data.</text>
</comment>
<evidence type="ECO:0000313" key="2">
    <source>
        <dbReference type="Proteomes" id="UP000765509"/>
    </source>
</evidence>
<proteinExistence type="predicted"/>
<dbReference type="EMBL" id="AVOT02064747">
    <property type="protein sequence ID" value="MBW0557062.1"/>
    <property type="molecule type" value="Genomic_DNA"/>
</dbReference>
<reference evidence="1" key="1">
    <citation type="submission" date="2021-03" db="EMBL/GenBank/DDBJ databases">
        <title>Draft genome sequence of rust myrtle Austropuccinia psidii MF-1, a brazilian biotype.</title>
        <authorList>
            <person name="Quecine M.C."/>
            <person name="Pachon D.M.R."/>
            <person name="Bonatelli M.L."/>
            <person name="Correr F.H."/>
            <person name="Franceschini L.M."/>
            <person name="Leite T.F."/>
            <person name="Margarido G.R.A."/>
            <person name="Almeida C.A."/>
            <person name="Ferrarezi J.A."/>
            <person name="Labate C.A."/>
        </authorList>
    </citation>
    <scope>NUCLEOTIDE SEQUENCE</scope>
    <source>
        <strain evidence="1">MF-1</strain>
    </source>
</reference>